<feature type="compositionally biased region" description="Gly residues" evidence="8">
    <location>
        <begin position="675"/>
        <end position="684"/>
    </location>
</feature>
<evidence type="ECO:0000256" key="7">
    <source>
        <dbReference type="PROSITE-ProRule" id="PRU00047"/>
    </source>
</evidence>
<feature type="domain" description="CCHC-type" evidence="9">
    <location>
        <begin position="464"/>
        <end position="477"/>
    </location>
</feature>
<feature type="region of interest" description="Disordered" evidence="8">
    <location>
        <begin position="539"/>
        <end position="697"/>
    </location>
</feature>
<protein>
    <recommendedName>
        <fullName evidence="9">CCHC-type domain-containing protein</fullName>
    </recommendedName>
</protein>
<dbReference type="GO" id="GO:0031499">
    <property type="term" value="C:TRAMP complex"/>
    <property type="evidence" value="ECO:0007669"/>
    <property type="project" value="TreeGrafter"/>
</dbReference>
<evidence type="ECO:0000256" key="8">
    <source>
        <dbReference type="SAM" id="MobiDB-lite"/>
    </source>
</evidence>
<dbReference type="Gene3D" id="4.10.60.10">
    <property type="entry name" value="Zinc finger, CCHC-type"/>
    <property type="match status" value="2"/>
</dbReference>
<comment type="caution">
    <text evidence="10">The sequence shown here is derived from an EMBL/GenBank/DDBJ whole genome shotgun (WGS) entry which is preliminary data.</text>
</comment>
<dbReference type="EMBL" id="QJNU01000231">
    <property type="protein sequence ID" value="RYP04042.1"/>
    <property type="molecule type" value="Genomic_DNA"/>
</dbReference>
<keyword evidence="2" id="KW-0479">Metal-binding</keyword>
<keyword evidence="5" id="KW-0862">Zinc</keyword>
<evidence type="ECO:0000313" key="11">
    <source>
        <dbReference type="Proteomes" id="UP000293360"/>
    </source>
</evidence>
<dbReference type="GO" id="GO:0071037">
    <property type="term" value="P:nuclear polyadenylation-dependent snRNA catabolic process"/>
    <property type="evidence" value="ECO:0007669"/>
    <property type="project" value="TreeGrafter"/>
</dbReference>
<name>A0A4Q4TDI6_9PEZI</name>
<dbReference type="GO" id="GO:0071031">
    <property type="term" value="P:nuclear mRNA surveillance of mRNA 3'-end processing"/>
    <property type="evidence" value="ECO:0007669"/>
    <property type="project" value="TreeGrafter"/>
</dbReference>
<dbReference type="InterPro" id="IPR001878">
    <property type="entry name" value="Znf_CCHC"/>
</dbReference>
<accession>A0A4Q4TDI6</accession>
<feature type="region of interest" description="Disordered" evidence="8">
    <location>
        <begin position="317"/>
        <end position="339"/>
    </location>
</feature>
<evidence type="ECO:0000256" key="2">
    <source>
        <dbReference type="ARBA" id="ARBA00022723"/>
    </source>
</evidence>
<feature type="compositionally biased region" description="Basic residues" evidence="8">
    <location>
        <begin position="685"/>
        <end position="697"/>
    </location>
</feature>
<dbReference type="GO" id="GO:0008270">
    <property type="term" value="F:zinc ion binding"/>
    <property type="evidence" value="ECO:0007669"/>
    <property type="project" value="UniProtKB-KW"/>
</dbReference>
<organism evidence="10 11">
    <name type="scientific">Monosporascus ibericus</name>
    <dbReference type="NCBI Taxonomy" id="155417"/>
    <lineage>
        <taxon>Eukaryota</taxon>
        <taxon>Fungi</taxon>
        <taxon>Dikarya</taxon>
        <taxon>Ascomycota</taxon>
        <taxon>Pezizomycotina</taxon>
        <taxon>Sordariomycetes</taxon>
        <taxon>Xylariomycetidae</taxon>
        <taxon>Xylariales</taxon>
        <taxon>Xylariales incertae sedis</taxon>
        <taxon>Monosporascus</taxon>
    </lineage>
</organism>
<dbReference type="InterPro" id="IPR036875">
    <property type="entry name" value="Znf_CCHC_sf"/>
</dbReference>
<keyword evidence="4 7" id="KW-0863">Zinc-finger</keyword>
<dbReference type="GO" id="GO:0071036">
    <property type="term" value="P:nuclear polyadenylation-dependent snoRNA catabolic process"/>
    <property type="evidence" value="ECO:0007669"/>
    <property type="project" value="TreeGrafter"/>
</dbReference>
<evidence type="ECO:0000259" key="9">
    <source>
        <dbReference type="PROSITE" id="PS50158"/>
    </source>
</evidence>
<proteinExistence type="predicted"/>
<dbReference type="PANTHER" id="PTHR46543:SF1">
    <property type="entry name" value="ZINC FINGER CCHC DOMAIN-CONTAINING PROTEIN 7"/>
    <property type="match status" value="1"/>
</dbReference>
<comment type="subcellular location">
    <subcellularLocation>
        <location evidence="1">Nucleus</location>
    </subcellularLocation>
</comment>
<evidence type="ECO:0000256" key="5">
    <source>
        <dbReference type="ARBA" id="ARBA00022833"/>
    </source>
</evidence>
<feature type="compositionally biased region" description="Pro residues" evidence="8">
    <location>
        <begin position="647"/>
        <end position="657"/>
    </location>
</feature>
<feature type="compositionally biased region" description="Polar residues" evidence="8">
    <location>
        <begin position="612"/>
        <end position="621"/>
    </location>
</feature>
<evidence type="ECO:0000256" key="3">
    <source>
        <dbReference type="ARBA" id="ARBA00022737"/>
    </source>
</evidence>
<feature type="region of interest" description="Disordered" evidence="8">
    <location>
        <begin position="1"/>
        <end position="97"/>
    </location>
</feature>
<feature type="compositionally biased region" description="Polar residues" evidence="8">
    <location>
        <begin position="636"/>
        <end position="645"/>
    </location>
</feature>
<dbReference type="PANTHER" id="PTHR46543">
    <property type="entry name" value="ZINC FINGER CCHC DOMAIN-CONTAINING PROTEIN 7"/>
    <property type="match status" value="1"/>
</dbReference>
<dbReference type="OrthoDB" id="7608935at2759"/>
<dbReference type="InterPro" id="IPR051644">
    <property type="entry name" value="TRAMP_AT-DNA-binding"/>
</dbReference>
<feature type="compositionally biased region" description="Polar residues" evidence="8">
    <location>
        <begin position="111"/>
        <end position="128"/>
    </location>
</feature>
<dbReference type="SUPFAM" id="SSF57756">
    <property type="entry name" value="Retrovirus zinc finger-like domains"/>
    <property type="match status" value="1"/>
</dbReference>
<evidence type="ECO:0000256" key="1">
    <source>
        <dbReference type="ARBA" id="ARBA00004123"/>
    </source>
</evidence>
<dbReference type="GO" id="GO:0071038">
    <property type="term" value="P:TRAMP-dependent tRNA surveillance pathway"/>
    <property type="evidence" value="ECO:0007669"/>
    <property type="project" value="TreeGrafter"/>
</dbReference>
<feature type="compositionally biased region" description="Pro residues" evidence="8">
    <location>
        <begin position="623"/>
        <end position="634"/>
    </location>
</feature>
<feature type="compositionally biased region" description="Basic and acidic residues" evidence="8">
    <location>
        <begin position="586"/>
        <end position="595"/>
    </location>
</feature>
<dbReference type="PROSITE" id="PS50158">
    <property type="entry name" value="ZF_CCHC"/>
    <property type="match status" value="2"/>
</dbReference>
<keyword evidence="11" id="KW-1185">Reference proteome</keyword>
<dbReference type="STRING" id="155417.A0A4Q4TDI6"/>
<dbReference type="SMART" id="SM00343">
    <property type="entry name" value="ZnF_C2HC"/>
    <property type="match status" value="5"/>
</dbReference>
<evidence type="ECO:0000256" key="6">
    <source>
        <dbReference type="ARBA" id="ARBA00023242"/>
    </source>
</evidence>
<dbReference type="GO" id="GO:0071035">
    <property type="term" value="P:nuclear polyadenylation-dependent rRNA catabolic process"/>
    <property type="evidence" value="ECO:0007669"/>
    <property type="project" value="TreeGrafter"/>
</dbReference>
<evidence type="ECO:0000313" key="10">
    <source>
        <dbReference type="EMBL" id="RYP04042.1"/>
    </source>
</evidence>
<reference evidence="10 11" key="1">
    <citation type="submission" date="2018-06" db="EMBL/GenBank/DDBJ databases">
        <title>Complete Genomes of Monosporascus.</title>
        <authorList>
            <person name="Robinson A.J."/>
            <person name="Natvig D.O."/>
        </authorList>
    </citation>
    <scope>NUCLEOTIDE SEQUENCE [LARGE SCALE GENOMIC DNA]</scope>
    <source>
        <strain evidence="10 11">CBS 110550</strain>
    </source>
</reference>
<evidence type="ECO:0000256" key="4">
    <source>
        <dbReference type="ARBA" id="ARBA00022771"/>
    </source>
</evidence>
<gene>
    <name evidence="10" type="ORF">DL764_004736</name>
</gene>
<feature type="region of interest" description="Disordered" evidence="8">
    <location>
        <begin position="111"/>
        <end position="203"/>
    </location>
</feature>
<dbReference type="GO" id="GO:0003723">
    <property type="term" value="F:RNA binding"/>
    <property type="evidence" value="ECO:0007669"/>
    <property type="project" value="TreeGrafter"/>
</dbReference>
<dbReference type="GO" id="GO:0071039">
    <property type="term" value="P:nuclear polyadenylation-dependent CUT catabolic process"/>
    <property type="evidence" value="ECO:0007669"/>
    <property type="project" value="TreeGrafter"/>
</dbReference>
<feature type="domain" description="CCHC-type" evidence="9">
    <location>
        <begin position="364"/>
        <end position="379"/>
    </location>
</feature>
<keyword evidence="3" id="KW-0677">Repeat</keyword>
<feature type="compositionally biased region" description="Basic and acidic residues" evidence="8">
    <location>
        <begin position="28"/>
        <end position="37"/>
    </location>
</feature>
<keyword evidence="6" id="KW-0539">Nucleus</keyword>
<sequence length="697" mass="74887">MEQITKAPPGASPPGQAAAPPSPSGQKRPRDYGEELKGLTSDEDNQDPSSPPASKKKKPHHSDGDSGPESLDDGEIVEPSSPSPGGPGYDVETQVVQSYPKSGIISNSFAETEASVTQRSAQQSSSGFNRGVSLGSRTSFGKGRAAPFSATRPMGTNSPNRSESDRSSPPSSSREEEAGQGQQTVEQPEASATDPADQAEANPDNLLVSFNCGKSIWRIPRLEVLDIPLSPYSQSVPFWREQLLTWTVTVLQSNEDRPWDHLNYKTLRVGLEKYVSKDAGFLQGAKKHTAAVRKALSDATSNRKALSSIIQRARKMARKGELPAGDGSSATQDDQPIGSDLSADEERQLQQKYFPNANDPSQHCISCSGTGHRAKSCPQLICRLCDSPSHTSLSCPKKQRCAKCCQLGHGEETCAEKLALAAEEQEPCAFCGAGHLENECSEVWRSYDPANATIKKVKAIPGFCYTCGAEGHYGPECALPGRGTKVTGWTSWSQANRDLYVDPQSDLVAIGWVDVDLSTLHNGTSNFHIRGRATRTTHTHFVSSEESDNEFIQEPVKKPHARGQIRIASNIANSSQNGARGRRGKHDQSHRRQDEPEFEPPPPLPQDLQASLRYNGNSSAWQPPLPQGPLPPMPTNGLQGSTRSLPTAPPGSLPPHPGAFKQGNGGGQPPRSQNGRGGRGFRGGRAGRRGSGRGRGQ</sequence>
<feature type="compositionally biased region" description="Low complexity" evidence="8">
    <location>
        <begin position="7"/>
        <end position="19"/>
    </location>
</feature>
<dbReference type="AlphaFoldDB" id="A0A4Q4TDI6"/>
<dbReference type="Proteomes" id="UP000293360">
    <property type="component" value="Unassembled WGS sequence"/>
</dbReference>